<evidence type="ECO:0000313" key="2">
    <source>
        <dbReference type="EMBL" id="CAG7718465.1"/>
    </source>
</evidence>
<sequence>MKQVLRQLMGIHHASVLLLRTTGNYARPLVTCNAKIFESVRKFSSTQGDVKESDSTVVKKEEASEPQLDQIPGKLEPEIEARIEHFKQKRQQRKDLLSMDEEELAPYAIGMKQKSYLERVEGPYAKAGISRFLEQDRDEKYNMTDQIAFMQQDLDFRIPAIKRYFAKVNEEWEIKLQKYNAQRNAVLGDDLAAAHFIVFRKGRVKFVGQDNWVDKYRTDQEQEENELDLPDMQFDLCVLPTAYDPNYLVEAIDATNIPLRYEGLDNLGISMIDGKFMSV</sequence>
<proteinExistence type="predicted"/>
<evidence type="ECO:0000313" key="3">
    <source>
        <dbReference type="Proteomes" id="UP000708208"/>
    </source>
</evidence>
<reference evidence="2" key="1">
    <citation type="submission" date="2021-06" db="EMBL/GenBank/DDBJ databases">
        <authorList>
            <person name="Hodson N. C."/>
            <person name="Mongue J. A."/>
            <person name="Jaron S. K."/>
        </authorList>
    </citation>
    <scope>NUCLEOTIDE SEQUENCE</scope>
</reference>
<comment type="caution">
    <text evidence="2">The sequence shown here is derived from an EMBL/GenBank/DDBJ whole genome shotgun (WGS) entry which is preliminary data.</text>
</comment>
<protein>
    <submittedName>
        <fullName evidence="2">Uncharacterized protein</fullName>
    </submittedName>
</protein>
<keyword evidence="3" id="KW-1185">Reference proteome</keyword>
<organism evidence="2 3">
    <name type="scientific">Allacma fusca</name>
    <dbReference type="NCBI Taxonomy" id="39272"/>
    <lineage>
        <taxon>Eukaryota</taxon>
        <taxon>Metazoa</taxon>
        <taxon>Ecdysozoa</taxon>
        <taxon>Arthropoda</taxon>
        <taxon>Hexapoda</taxon>
        <taxon>Collembola</taxon>
        <taxon>Symphypleona</taxon>
        <taxon>Sminthuridae</taxon>
        <taxon>Allacma</taxon>
    </lineage>
</organism>
<gene>
    <name evidence="2" type="ORF">AFUS01_LOCUS7857</name>
</gene>
<dbReference type="OrthoDB" id="1708588at2759"/>
<name>A0A8J2JE42_9HEXA</name>
<feature type="compositionally biased region" description="Basic and acidic residues" evidence="1">
    <location>
        <begin position="49"/>
        <end position="63"/>
    </location>
</feature>
<evidence type="ECO:0000256" key="1">
    <source>
        <dbReference type="SAM" id="MobiDB-lite"/>
    </source>
</evidence>
<dbReference type="AlphaFoldDB" id="A0A8J2JE42"/>
<accession>A0A8J2JE42</accession>
<dbReference type="Proteomes" id="UP000708208">
    <property type="component" value="Unassembled WGS sequence"/>
</dbReference>
<feature type="region of interest" description="Disordered" evidence="1">
    <location>
        <begin position="48"/>
        <end position="67"/>
    </location>
</feature>
<dbReference type="EMBL" id="CAJVCH010053734">
    <property type="protein sequence ID" value="CAG7718465.1"/>
    <property type="molecule type" value="Genomic_DNA"/>
</dbReference>